<proteinExistence type="predicted"/>
<keyword evidence="1" id="KW-0430">Lectin</keyword>
<sequence length="583" mass="63690">MKILKNICLGILAIVFTISCNDGIDSITQVDPGADETAPVIKVTYPLEGTKIQVLDIVTSINIKFEVIDDIEIGNIVVTVDDTEIMTYSNFKDYRRSVNELPFNNVTNGDHILKIVATDLEGKTTTKTINFMKVSPYTVKYDGEIFYMPFDGDYLDLVSLKGATVVGSPSFAGQSLKGLNAYAGATDSYLTFPTDQFKNNELSAVFWVKINAIPDRAGILVMGPEDTANPTAQNNRKNGFRFFRENAGGKQRFKLNVGNGTADTWIDGGIAADVDPTIDKWVSMAFTISGSSATVYIDGQLVKQSTITGIDWTGCDVLSIMSGAPRFSGWNHKSDLSFMDELRIFNKALSQTEIQNIITGETGATFSYTPKYDGETFYMPFDDINTELVSGIEPTVVGTPSFSTDNVLGGSSFVGNTDSAITFPINGVFGSEFSGAFWYKVNASPDRAGILVVGNNIPENRKQGFRLFREGSATEQRIKLNVGIGADESWNDGGVINVADGEWVHIAFTVSLTKSIIYFNGVEKLAATYTGGVDWTDCQTLTIGAGGETFSYWNHKSDSSKMDELHLFNKVLTTQEIQTIMNE</sequence>
<protein>
    <submittedName>
        <fullName evidence="1">Concanavalin A-like lectin/glucanases superfamily protein</fullName>
    </submittedName>
</protein>
<dbReference type="PANTHER" id="PTHR42535:SF2">
    <property type="entry name" value="CHROMOSOME UNDETERMINED SCAFFOLD_146, WHOLE GENOME SHOTGUN SEQUENCE"/>
    <property type="match status" value="1"/>
</dbReference>
<gene>
    <name evidence="1" type="ORF">SAMN04488006_1638</name>
</gene>
<dbReference type="OrthoDB" id="950827at2"/>
<dbReference type="Gene3D" id="2.60.40.10">
    <property type="entry name" value="Immunoglobulins"/>
    <property type="match status" value="1"/>
</dbReference>
<dbReference type="Gene3D" id="2.60.120.200">
    <property type="match status" value="2"/>
</dbReference>
<dbReference type="EMBL" id="FOZP01000003">
    <property type="protein sequence ID" value="SFS48949.1"/>
    <property type="molecule type" value="Genomic_DNA"/>
</dbReference>
<dbReference type="AlphaFoldDB" id="A0A1I6Q906"/>
<organism evidence="1 2">
    <name type="scientific">Lutibacter maritimus</name>
    <dbReference type="NCBI Taxonomy" id="593133"/>
    <lineage>
        <taxon>Bacteria</taxon>
        <taxon>Pseudomonadati</taxon>
        <taxon>Bacteroidota</taxon>
        <taxon>Flavobacteriia</taxon>
        <taxon>Flavobacteriales</taxon>
        <taxon>Flavobacteriaceae</taxon>
        <taxon>Lutibacter</taxon>
    </lineage>
</organism>
<name>A0A1I6Q906_9FLAO</name>
<dbReference type="GO" id="GO:0004553">
    <property type="term" value="F:hydrolase activity, hydrolyzing O-glycosyl compounds"/>
    <property type="evidence" value="ECO:0007669"/>
    <property type="project" value="UniProtKB-ARBA"/>
</dbReference>
<dbReference type="InterPro" id="IPR013783">
    <property type="entry name" value="Ig-like_fold"/>
</dbReference>
<dbReference type="Pfam" id="PF13385">
    <property type="entry name" value="Laminin_G_3"/>
    <property type="match status" value="2"/>
</dbReference>
<dbReference type="STRING" id="593133.SAMN04488006_1638"/>
<evidence type="ECO:0000313" key="2">
    <source>
        <dbReference type="Proteomes" id="UP000199312"/>
    </source>
</evidence>
<evidence type="ECO:0000313" key="1">
    <source>
        <dbReference type="EMBL" id="SFS48949.1"/>
    </source>
</evidence>
<dbReference type="PANTHER" id="PTHR42535">
    <property type="entry name" value="OOKINETE PROTEIN, PUTATIVE-RELATED"/>
    <property type="match status" value="1"/>
</dbReference>
<dbReference type="SUPFAM" id="SSF49899">
    <property type="entry name" value="Concanavalin A-like lectins/glucanases"/>
    <property type="match status" value="2"/>
</dbReference>
<keyword evidence="2" id="KW-1185">Reference proteome</keyword>
<dbReference type="GO" id="GO:0030246">
    <property type="term" value="F:carbohydrate binding"/>
    <property type="evidence" value="ECO:0007669"/>
    <property type="project" value="UniProtKB-KW"/>
</dbReference>
<dbReference type="Proteomes" id="UP000199312">
    <property type="component" value="Unassembled WGS sequence"/>
</dbReference>
<accession>A0A1I6Q906</accession>
<dbReference type="GO" id="GO:0005975">
    <property type="term" value="P:carbohydrate metabolic process"/>
    <property type="evidence" value="ECO:0007669"/>
    <property type="project" value="UniProtKB-ARBA"/>
</dbReference>
<dbReference type="RefSeq" id="WP_090224680.1">
    <property type="nucleotide sequence ID" value="NZ_FOZP01000003.1"/>
</dbReference>
<dbReference type="PROSITE" id="PS51257">
    <property type="entry name" value="PROKAR_LIPOPROTEIN"/>
    <property type="match status" value="1"/>
</dbReference>
<dbReference type="InterPro" id="IPR013320">
    <property type="entry name" value="ConA-like_dom_sf"/>
</dbReference>
<reference evidence="2" key="1">
    <citation type="submission" date="2016-10" db="EMBL/GenBank/DDBJ databases">
        <authorList>
            <person name="Varghese N."/>
            <person name="Submissions S."/>
        </authorList>
    </citation>
    <scope>NUCLEOTIDE SEQUENCE [LARGE SCALE GENOMIC DNA]</scope>
    <source>
        <strain evidence="2">DSM 24450</strain>
    </source>
</reference>